<dbReference type="EMBL" id="JAMSHT010000001">
    <property type="protein sequence ID" value="MCM8557753.1"/>
    <property type="molecule type" value="Genomic_DNA"/>
</dbReference>
<feature type="domain" description="DUF4440" evidence="2">
    <location>
        <begin position="35"/>
        <end position="147"/>
    </location>
</feature>
<evidence type="ECO:0000256" key="1">
    <source>
        <dbReference type="SAM" id="SignalP"/>
    </source>
</evidence>
<reference evidence="3" key="1">
    <citation type="submission" date="2022-06" db="EMBL/GenBank/DDBJ databases">
        <title>Sphingomicrobium sedimins sp. nov., a marine bacterium isolated from tidal flat.</title>
        <authorList>
            <person name="Kim C.-H."/>
            <person name="Yoo Y."/>
            <person name="Kim J.-J."/>
        </authorList>
    </citation>
    <scope>NUCLEOTIDE SEQUENCE</scope>
    <source>
        <strain evidence="3">GRR-S6-50</strain>
    </source>
</reference>
<feature type="chain" id="PRO_5040950377" evidence="1">
    <location>
        <begin position="24"/>
        <end position="175"/>
    </location>
</feature>
<sequence>MNKFIPSLCLLAGLAACAPGALTADERAAIAGEVEARFESLVAAAERGDTNAYFAHFDGGTFTALNASGTVNTDFDLFRVDYLEASGAIEGYDALDFPKVEVRVLDRDTAVLVNEYQGRVRLGDGNVVAIAGGGQQVWQKTDGEWLMVSVGSSVADALPIVEEEPQVDEEPTGLP</sequence>
<evidence type="ECO:0000313" key="4">
    <source>
        <dbReference type="Proteomes" id="UP001155128"/>
    </source>
</evidence>
<dbReference type="Gene3D" id="3.10.450.50">
    <property type="match status" value="1"/>
</dbReference>
<dbReference type="InterPro" id="IPR032710">
    <property type="entry name" value="NTF2-like_dom_sf"/>
</dbReference>
<dbReference type="PROSITE" id="PS51257">
    <property type="entry name" value="PROKAR_LIPOPROTEIN"/>
    <property type="match status" value="1"/>
</dbReference>
<feature type="signal peptide" evidence="1">
    <location>
        <begin position="1"/>
        <end position="23"/>
    </location>
</feature>
<keyword evidence="1" id="KW-0732">Signal</keyword>
<protein>
    <submittedName>
        <fullName evidence="3">Nuclear transport factor 2 family protein</fullName>
    </submittedName>
</protein>
<keyword evidence="4" id="KW-1185">Reference proteome</keyword>
<dbReference type="SUPFAM" id="SSF54427">
    <property type="entry name" value="NTF2-like"/>
    <property type="match status" value="1"/>
</dbReference>
<dbReference type="Pfam" id="PF14534">
    <property type="entry name" value="DUF4440"/>
    <property type="match status" value="1"/>
</dbReference>
<proteinExistence type="predicted"/>
<dbReference type="InterPro" id="IPR027843">
    <property type="entry name" value="DUF4440"/>
</dbReference>
<dbReference type="AlphaFoldDB" id="A0A9X2J1Z2"/>
<evidence type="ECO:0000313" key="3">
    <source>
        <dbReference type="EMBL" id="MCM8557753.1"/>
    </source>
</evidence>
<organism evidence="3 4">
    <name type="scientific">Sphingomicrobium sediminis</name>
    <dbReference type="NCBI Taxonomy" id="2950949"/>
    <lineage>
        <taxon>Bacteria</taxon>
        <taxon>Pseudomonadati</taxon>
        <taxon>Pseudomonadota</taxon>
        <taxon>Alphaproteobacteria</taxon>
        <taxon>Sphingomonadales</taxon>
        <taxon>Sphingomonadaceae</taxon>
        <taxon>Sphingomicrobium</taxon>
    </lineage>
</organism>
<dbReference type="Proteomes" id="UP001155128">
    <property type="component" value="Unassembled WGS sequence"/>
</dbReference>
<name>A0A9X2J1Z2_9SPHN</name>
<evidence type="ECO:0000259" key="2">
    <source>
        <dbReference type="Pfam" id="PF14534"/>
    </source>
</evidence>
<dbReference type="RefSeq" id="WP_252114092.1">
    <property type="nucleotide sequence ID" value="NZ_JAMSHT010000001.1"/>
</dbReference>
<gene>
    <name evidence="3" type="ORF">NDO55_07965</name>
</gene>
<accession>A0A9X2J1Z2</accession>
<comment type="caution">
    <text evidence="3">The sequence shown here is derived from an EMBL/GenBank/DDBJ whole genome shotgun (WGS) entry which is preliminary data.</text>
</comment>